<keyword evidence="2" id="KW-0547">Nucleotide-binding</keyword>
<evidence type="ECO:0000256" key="1">
    <source>
        <dbReference type="ARBA" id="ARBA00022448"/>
    </source>
</evidence>
<dbReference type="GO" id="GO:0005886">
    <property type="term" value="C:plasma membrane"/>
    <property type="evidence" value="ECO:0007669"/>
    <property type="project" value="TreeGrafter"/>
</dbReference>
<dbReference type="GO" id="GO:0005524">
    <property type="term" value="F:ATP binding"/>
    <property type="evidence" value="ECO:0007669"/>
    <property type="project" value="UniProtKB-KW"/>
</dbReference>
<dbReference type="PANTHER" id="PTHR24220">
    <property type="entry name" value="IMPORT ATP-BINDING PROTEIN"/>
    <property type="match status" value="1"/>
</dbReference>
<organism evidence="5 6">
    <name type="scientific">Candidatus Faecivivens stercoripullorum</name>
    <dbReference type="NCBI Taxonomy" id="2840805"/>
    <lineage>
        <taxon>Bacteria</taxon>
        <taxon>Bacillati</taxon>
        <taxon>Bacillota</taxon>
        <taxon>Clostridia</taxon>
        <taxon>Eubacteriales</taxon>
        <taxon>Oscillospiraceae</taxon>
        <taxon>Oscillospiraceae incertae sedis</taxon>
        <taxon>Candidatus Faecivivens</taxon>
    </lineage>
</organism>
<name>A0A9D1H6Y0_9FIRM</name>
<comment type="caution">
    <text evidence="5">The sequence shown here is derived from an EMBL/GenBank/DDBJ whole genome shotgun (WGS) entry which is preliminary data.</text>
</comment>
<dbReference type="InterPro" id="IPR003439">
    <property type="entry name" value="ABC_transporter-like_ATP-bd"/>
</dbReference>
<gene>
    <name evidence="5" type="ORF">IAC43_07500</name>
</gene>
<dbReference type="SMART" id="SM00382">
    <property type="entry name" value="AAA"/>
    <property type="match status" value="1"/>
</dbReference>
<evidence type="ECO:0000256" key="3">
    <source>
        <dbReference type="ARBA" id="ARBA00022840"/>
    </source>
</evidence>
<evidence type="ECO:0000313" key="5">
    <source>
        <dbReference type="EMBL" id="HIT95015.1"/>
    </source>
</evidence>
<sequence length="263" mass="29183">MALLTISHLQKIYVTRLGGNQVEALHNVNFSVEEGEYVAIMGESGSGKTTLLNILAALDRPTSGRVDLNGVELSSLPERQLSAFRRDNLGFVFQDFNLLDTFTLQDNILLPLVLQGVKYREMEERLIPIVEMLGIADLIKKYPYEVSGGQKQRAAVARALITNPQLILADEPTGALDSRATDSLLRLFEKINQSGQTIVMVTHSVRAASRAGRVLFLRDGEVYHQLYRGQLSSEEMFARISDTLTLVGSTSREDEKTSEGKEL</sequence>
<dbReference type="FunFam" id="3.40.50.300:FF:000032">
    <property type="entry name" value="Export ABC transporter ATP-binding protein"/>
    <property type="match status" value="1"/>
</dbReference>
<dbReference type="PROSITE" id="PS50893">
    <property type="entry name" value="ABC_TRANSPORTER_2"/>
    <property type="match status" value="1"/>
</dbReference>
<dbReference type="GO" id="GO:0022857">
    <property type="term" value="F:transmembrane transporter activity"/>
    <property type="evidence" value="ECO:0007669"/>
    <property type="project" value="TreeGrafter"/>
</dbReference>
<dbReference type="PROSITE" id="PS00211">
    <property type="entry name" value="ABC_TRANSPORTER_1"/>
    <property type="match status" value="1"/>
</dbReference>
<dbReference type="AlphaFoldDB" id="A0A9D1H6Y0"/>
<dbReference type="InterPro" id="IPR003593">
    <property type="entry name" value="AAA+_ATPase"/>
</dbReference>
<evidence type="ECO:0000256" key="2">
    <source>
        <dbReference type="ARBA" id="ARBA00022741"/>
    </source>
</evidence>
<dbReference type="GO" id="GO:0098796">
    <property type="term" value="C:membrane protein complex"/>
    <property type="evidence" value="ECO:0007669"/>
    <property type="project" value="UniProtKB-ARBA"/>
</dbReference>
<dbReference type="InterPro" id="IPR015854">
    <property type="entry name" value="ABC_transpr_LolD-like"/>
</dbReference>
<dbReference type="Pfam" id="PF00005">
    <property type="entry name" value="ABC_tran"/>
    <property type="match status" value="1"/>
</dbReference>
<evidence type="ECO:0000259" key="4">
    <source>
        <dbReference type="PROSITE" id="PS50893"/>
    </source>
</evidence>
<dbReference type="Gene3D" id="3.40.50.300">
    <property type="entry name" value="P-loop containing nucleotide triphosphate hydrolases"/>
    <property type="match status" value="1"/>
</dbReference>
<evidence type="ECO:0000313" key="6">
    <source>
        <dbReference type="Proteomes" id="UP000824160"/>
    </source>
</evidence>
<dbReference type="InterPro" id="IPR027417">
    <property type="entry name" value="P-loop_NTPase"/>
</dbReference>
<dbReference type="Proteomes" id="UP000824160">
    <property type="component" value="Unassembled WGS sequence"/>
</dbReference>
<proteinExistence type="predicted"/>
<protein>
    <submittedName>
        <fullName evidence="5">ABC transporter ATP-binding protein</fullName>
    </submittedName>
</protein>
<reference evidence="5" key="2">
    <citation type="journal article" date="2021" name="PeerJ">
        <title>Extensive microbial diversity within the chicken gut microbiome revealed by metagenomics and culture.</title>
        <authorList>
            <person name="Gilroy R."/>
            <person name="Ravi A."/>
            <person name="Getino M."/>
            <person name="Pursley I."/>
            <person name="Horton D.L."/>
            <person name="Alikhan N.F."/>
            <person name="Baker D."/>
            <person name="Gharbi K."/>
            <person name="Hall N."/>
            <person name="Watson M."/>
            <person name="Adriaenssens E.M."/>
            <person name="Foster-Nyarko E."/>
            <person name="Jarju S."/>
            <person name="Secka A."/>
            <person name="Antonio M."/>
            <person name="Oren A."/>
            <person name="Chaudhuri R.R."/>
            <person name="La Ragione R."/>
            <person name="Hildebrand F."/>
            <person name="Pallen M.J."/>
        </authorList>
    </citation>
    <scope>NUCLEOTIDE SEQUENCE</scope>
    <source>
        <strain evidence="5">ChiBcec7-5410</strain>
    </source>
</reference>
<keyword evidence="3 5" id="KW-0067">ATP-binding</keyword>
<feature type="domain" description="ABC transporter" evidence="4">
    <location>
        <begin position="9"/>
        <end position="244"/>
    </location>
</feature>
<dbReference type="InterPro" id="IPR017871">
    <property type="entry name" value="ABC_transporter-like_CS"/>
</dbReference>
<dbReference type="InterPro" id="IPR017911">
    <property type="entry name" value="MacB-like_ATP-bd"/>
</dbReference>
<dbReference type="CDD" id="cd03255">
    <property type="entry name" value="ABC_MJ0796_LolCDE_FtsE"/>
    <property type="match status" value="1"/>
</dbReference>
<dbReference type="SUPFAM" id="SSF52540">
    <property type="entry name" value="P-loop containing nucleoside triphosphate hydrolases"/>
    <property type="match status" value="1"/>
</dbReference>
<dbReference type="PANTHER" id="PTHR24220:SF674">
    <property type="entry name" value="BACITRACIN EXPORT ATP-BINDING PROTEIN BCEA"/>
    <property type="match status" value="1"/>
</dbReference>
<reference evidence="5" key="1">
    <citation type="submission" date="2020-10" db="EMBL/GenBank/DDBJ databases">
        <authorList>
            <person name="Gilroy R."/>
        </authorList>
    </citation>
    <scope>NUCLEOTIDE SEQUENCE</scope>
    <source>
        <strain evidence="5">ChiBcec7-5410</strain>
    </source>
</reference>
<accession>A0A9D1H6Y0</accession>
<dbReference type="EMBL" id="DVLW01000204">
    <property type="protein sequence ID" value="HIT95015.1"/>
    <property type="molecule type" value="Genomic_DNA"/>
</dbReference>
<keyword evidence="1" id="KW-0813">Transport</keyword>
<dbReference type="GO" id="GO:0016887">
    <property type="term" value="F:ATP hydrolysis activity"/>
    <property type="evidence" value="ECO:0007669"/>
    <property type="project" value="InterPro"/>
</dbReference>